<proteinExistence type="predicted"/>
<dbReference type="EMBL" id="JAFHDT010000012">
    <property type="protein sequence ID" value="KAI7802692.1"/>
    <property type="molecule type" value="Genomic_DNA"/>
</dbReference>
<sequence>MGKSIYILNHYTAFVILLGTKSQLARQNMPKYINSVNHTVYIINSSRSSKEEAESIRAANRF</sequence>
<comment type="caution">
    <text evidence="1">The sequence shown here is derived from an EMBL/GenBank/DDBJ whole genome shotgun (WGS) entry which is preliminary data.</text>
</comment>
<protein>
    <submittedName>
        <fullName evidence="1">Uncharacterized protein</fullName>
    </submittedName>
</protein>
<gene>
    <name evidence="1" type="ORF">IRJ41_017141</name>
</gene>
<keyword evidence="2" id="KW-1185">Reference proteome</keyword>
<evidence type="ECO:0000313" key="1">
    <source>
        <dbReference type="EMBL" id="KAI7802692.1"/>
    </source>
</evidence>
<organism evidence="1 2">
    <name type="scientific">Triplophysa rosa</name>
    <name type="common">Cave loach</name>
    <dbReference type="NCBI Taxonomy" id="992332"/>
    <lineage>
        <taxon>Eukaryota</taxon>
        <taxon>Metazoa</taxon>
        <taxon>Chordata</taxon>
        <taxon>Craniata</taxon>
        <taxon>Vertebrata</taxon>
        <taxon>Euteleostomi</taxon>
        <taxon>Actinopterygii</taxon>
        <taxon>Neopterygii</taxon>
        <taxon>Teleostei</taxon>
        <taxon>Ostariophysi</taxon>
        <taxon>Cypriniformes</taxon>
        <taxon>Nemacheilidae</taxon>
        <taxon>Triplophysa</taxon>
    </lineage>
</organism>
<evidence type="ECO:0000313" key="2">
    <source>
        <dbReference type="Proteomes" id="UP001059041"/>
    </source>
</evidence>
<name>A0A9W7TSL5_TRIRA</name>
<feature type="non-terminal residue" evidence="1">
    <location>
        <position position="62"/>
    </location>
</feature>
<dbReference type="Proteomes" id="UP001059041">
    <property type="component" value="Linkage Group LG12"/>
</dbReference>
<dbReference type="AlphaFoldDB" id="A0A9W7TSL5"/>
<reference evidence="1" key="1">
    <citation type="submission" date="2021-02" db="EMBL/GenBank/DDBJ databases">
        <title>Comparative genomics reveals that relaxation of natural selection precedes convergent phenotypic evolution of cavefish.</title>
        <authorList>
            <person name="Peng Z."/>
        </authorList>
    </citation>
    <scope>NUCLEOTIDE SEQUENCE</scope>
    <source>
        <tissue evidence="1">Muscle</tissue>
    </source>
</reference>
<accession>A0A9W7TSL5</accession>